<keyword evidence="2" id="KW-1185">Reference proteome</keyword>
<dbReference type="GeneID" id="65071829"/>
<dbReference type="EMBL" id="MK554696">
    <property type="protein sequence ID" value="QBJ04208.1"/>
    <property type="molecule type" value="Genomic_DNA"/>
</dbReference>
<dbReference type="KEGG" id="vg:65071829"/>
<protein>
    <submittedName>
        <fullName evidence="1">Uncharacterized protein</fullName>
    </submittedName>
</protein>
<evidence type="ECO:0000313" key="2">
    <source>
        <dbReference type="Proteomes" id="UP000292160"/>
    </source>
</evidence>
<proteinExistence type="predicted"/>
<accession>A0A481W625</accession>
<dbReference type="RefSeq" id="YP_010082821.1">
    <property type="nucleotide sequence ID" value="NC_055035.1"/>
</dbReference>
<reference evidence="1 2" key="1">
    <citation type="submission" date="2019-02" db="EMBL/GenBank/DDBJ databases">
        <title>Genomic, morphological and functional characterisation of novel bacteriophage Fnu1 capable of disrupt Fusobacterium nucleatum biofilm.</title>
        <authorList>
            <person name="Kabwe M."/>
            <person name="Brown T.L."/>
            <person name="Dashper S."/>
            <person name="Speirs L."/>
            <person name="Ku H."/>
            <person name="Petrovski S."/>
            <person name="Chan H.T."/>
            <person name="Lock P."/>
            <person name="Tucci J."/>
        </authorList>
    </citation>
    <scope>NUCLEOTIDE SEQUENCE [LARGE SCALE GENOMIC DNA]</scope>
</reference>
<organism evidence="1 2">
    <name type="scientific">Fusobacterium phage Fnu1</name>
    <dbReference type="NCBI Taxonomy" id="2530024"/>
    <lineage>
        <taxon>Viruses</taxon>
        <taxon>Duplodnaviria</taxon>
        <taxon>Heunggongvirae</taxon>
        <taxon>Uroviricota</taxon>
        <taxon>Caudoviricetes</taxon>
        <taxon>Latrobevirus</taxon>
        <taxon>Latrobevirus FNU1</taxon>
    </lineage>
</organism>
<name>A0A481W625_9CAUD</name>
<sequence>MTDNKKELITATFQEYYDLAREVINSLELWDRSENLRGRKLDVAIMLMNLDNKLVEPEIDKTEKVEEKEEKPTTKKK</sequence>
<evidence type="ECO:0000313" key="1">
    <source>
        <dbReference type="EMBL" id="QBJ04208.1"/>
    </source>
</evidence>
<dbReference type="Proteomes" id="UP000292160">
    <property type="component" value="Segment"/>
</dbReference>